<feature type="domain" description="HTH marR-type" evidence="2">
    <location>
        <begin position="38"/>
        <end position="87"/>
    </location>
</feature>
<dbReference type="SUPFAM" id="SSF46785">
    <property type="entry name" value="Winged helix' DNA-binding domain"/>
    <property type="match status" value="1"/>
</dbReference>
<reference evidence="3 4" key="1">
    <citation type="submission" date="2019-03" db="EMBL/GenBank/DDBJ databases">
        <title>Draft genome sequences of novel Actinobacteria.</title>
        <authorList>
            <person name="Sahin N."/>
            <person name="Ay H."/>
            <person name="Saygin H."/>
        </authorList>
    </citation>
    <scope>NUCLEOTIDE SEQUENCE [LARGE SCALE GENOMIC DNA]</scope>
    <source>
        <strain evidence="3 4">KC310</strain>
    </source>
</reference>
<evidence type="ECO:0000313" key="4">
    <source>
        <dbReference type="Proteomes" id="UP000295258"/>
    </source>
</evidence>
<accession>A0A4R4VCF5</accession>
<sequence length="203" mass="21410">MSLENVQVSSGSDFHPAEEIVGAEGAADREPTWTFLTNHARVLVILAGNPRARIRDIAATIGITERAAHGIITDLVQEGYVERVREGRRNRYAVVPGRHLRDPSQNTVPVHGSSTCSPVPSQALTRAAAPRPNKRQRHLGGVRRARRAWPGSHPSTRGVRGGRAAVGRGDAVRAAGRLGAALASGITLGGAAAAVARRITGPD</sequence>
<gene>
    <name evidence="3" type="ORF">E1292_31375</name>
</gene>
<dbReference type="AlphaFoldDB" id="A0A4R4VCF5"/>
<dbReference type="Proteomes" id="UP000295258">
    <property type="component" value="Unassembled WGS sequence"/>
</dbReference>
<dbReference type="InterPro" id="IPR011991">
    <property type="entry name" value="ArsR-like_HTH"/>
</dbReference>
<keyword evidence="4" id="KW-1185">Reference proteome</keyword>
<feature type="compositionally biased region" description="Polar residues" evidence="1">
    <location>
        <begin position="103"/>
        <end position="124"/>
    </location>
</feature>
<dbReference type="CDD" id="cd00090">
    <property type="entry name" value="HTH_ARSR"/>
    <property type="match status" value="1"/>
</dbReference>
<dbReference type="InterPro" id="IPR036388">
    <property type="entry name" value="WH-like_DNA-bd_sf"/>
</dbReference>
<evidence type="ECO:0000313" key="3">
    <source>
        <dbReference type="EMBL" id="TDC99604.1"/>
    </source>
</evidence>
<name>A0A4R4VCF5_9ACTN</name>
<feature type="region of interest" description="Disordered" evidence="1">
    <location>
        <begin position="99"/>
        <end position="164"/>
    </location>
</feature>
<dbReference type="InterPro" id="IPR036390">
    <property type="entry name" value="WH_DNA-bd_sf"/>
</dbReference>
<proteinExistence type="predicted"/>
<evidence type="ECO:0000256" key="1">
    <source>
        <dbReference type="SAM" id="MobiDB-lite"/>
    </source>
</evidence>
<dbReference type="InterPro" id="IPR000835">
    <property type="entry name" value="HTH_MarR-typ"/>
</dbReference>
<feature type="compositionally biased region" description="Basic residues" evidence="1">
    <location>
        <begin position="132"/>
        <end position="147"/>
    </location>
</feature>
<organism evidence="3 4">
    <name type="scientific">Nonomuraea deserti</name>
    <dbReference type="NCBI Taxonomy" id="1848322"/>
    <lineage>
        <taxon>Bacteria</taxon>
        <taxon>Bacillati</taxon>
        <taxon>Actinomycetota</taxon>
        <taxon>Actinomycetes</taxon>
        <taxon>Streptosporangiales</taxon>
        <taxon>Streptosporangiaceae</taxon>
        <taxon>Nonomuraea</taxon>
    </lineage>
</organism>
<dbReference type="Gene3D" id="1.10.10.10">
    <property type="entry name" value="Winged helix-like DNA-binding domain superfamily/Winged helix DNA-binding domain"/>
    <property type="match status" value="1"/>
</dbReference>
<comment type="caution">
    <text evidence="3">The sequence shown here is derived from an EMBL/GenBank/DDBJ whole genome shotgun (WGS) entry which is preliminary data.</text>
</comment>
<protein>
    <submittedName>
        <fullName evidence="3">MarR family transcriptional regulator</fullName>
    </submittedName>
</protein>
<dbReference type="Pfam" id="PF12802">
    <property type="entry name" value="MarR_2"/>
    <property type="match status" value="1"/>
</dbReference>
<dbReference type="GO" id="GO:0003700">
    <property type="term" value="F:DNA-binding transcription factor activity"/>
    <property type="evidence" value="ECO:0007669"/>
    <property type="project" value="InterPro"/>
</dbReference>
<evidence type="ECO:0000259" key="2">
    <source>
        <dbReference type="Pfam" id="PF12802"/>
    </source>
</evidence>
<dbReference type="EMBL" id="SMKO01000110">
    <property type="protein sequence ID" value="TDC99604.1"/>
    <property type="molecule type" value="Genomic_DNA"/>
</dbReference>